<dbReference type="Pfam" id="PF13377">
    <property type="entry name" value="Peripla_BP_3"/>
    <property type="match status" value="1"/>
</dbReference>
<dbReference type="InterPro" id="IPR028082">
    <property type="entry name" value="Peripla_BP_I"/>
</dbReference>
<keyword evidence="3" id="KW-0804">Transcription</keyword>
<dbReference type="PANTHER" id="PTHR30146">
    <property type="entry name" value="LACI-RELATED TRANSCRIPTIONAL REPRESSOR"/>
    <property type="match status" value="1"/>
</dbReference>
<organism evidence="5">
    <name type="scientific">termite gut metagenome</name>
    <dbReference type="NCBI Taxonomy" id="433724"/>
    <lineage>
        <taxon>unclassified sequences</taxon>
        <taxon>metagenomes</taxon>
        <taxon>organismal metagenomes</taxon>
    </lineage>
</organism>
<evidence type="ECO:0000256" key="2">
    <source>
        <dbReference type="ARBA" id="ARBA00023125"/>
    </source>
</evidence>
<dbReference type="PANTHER" id="PTHR30146:SF109">
    <property type="entry name" value="HTH-TYPE TRANSCRIPTIONAL REGULATOR GALS"/>
    <property type="match status" value="1"/>
</dbReference>
<accession>S0DDH4</accession>
<reference evidence="5" key="2">
    <citation type="journal article" date="2013" name="Biotechnol. Biofuels">
        <title>Mining for hemicellulases in the fungus-growing termite Pseudacanthotermes militaris using functional metagenomics.</title>
        <authorList>
            <person name="Bastien G."/>
            <person name="Arnal G."/>
            <person name="Bozonnet S."/>
            <person name="Laguerre S."/>
            <person name="Ferreira F."/>
            <person name="Faure R."/>
            <person name="Henrissat B."/>
            <person name="Lefevre F."/>
            <person name="Robe P."/>
            <person name="Bouchez O."/>
            <person name="Noirot C."/>
            <person name="Dumon C."/>
            <person name="O'Donohue M."/>
        </authorList>
    </citation>
    <scope>NUCLEOTIDE SEQUENCE</scope>
</reference>
<proteinExistence type="predicted"/>
<evidence type="ECO:0000259" key="4">
    <source>
        <dbReference type="Pfam" id="PF13377"/>
    </source>
</evidence>
<gene>
    <name evidence="5" type="ORF">BN138_261</name>
    <name evidence="6" type="ORF">BN138_799</name>
</gene>
<evidence type="ECO:0000256" key="1">
    <source>
        <dbReference type="ARBA" id="ARBA00023015"/>
    </source>
</evidence>
<feature type="domain" description="Transcriptional regulator LacI/GalR-like sensor" evidence="4">
    <location>
        <begin position="7"/>
        <end position="107"/>
    </location>
</feature>
<dbReference type="GO" id="GO:0000976">
    <property type="term" value="F:transcription cis-regulatory region binding"/>
    <property type="evidence" value="ECO:0007669"/>
    <property type="project" value="TreeGrafter"/>
</dbReference>
<dbReference type="EMBL" id="HF548283">
    <property type="protein sequence ID" value="CCO21073.1"/>
    <property type="molecule type" value="Genomic_DNA"/>
</dbReference>
<protein>
    <submittedName>
        <fullName evidence="5">Putative transcriptional repressor</fullName>
    </submittedName>
</protein>
<dbReference type="Gene3D" id="3.40.50.2300">
    <property type="match status" value="1"/>
</dbReference>
<sequence length="115" mass="12394">MADLLDRGARPDAVVCFNDALALGALHELIRRGVHAPDGIAVIGFVNVEETQFSQTTLSSIDPGRSQIARTVVQMLCERMGMADGFDSAVPPREILVDFELVARASTVGVPAFRR</sequence>
<dbReference type="GO" id="GO:0003700">
    <property type="term" value="F:DNA-binding transcription factor activity"/>
    <property type="evidence" value="ECO:0007669"/>
    <property type="project" value="TreeGrafter"/>
</dbReference>
<evidence type="ECO:0000256" key="3">
    <source>
        <dbReference type="ARBA" id="ARBA00023163"/>
    </source>
</evidence>
<keyword evidence="1" id="KW-0805">Transcription regulation</keyword>
<evidence type="ECO:0000313" key="6">
    <source>
        <dbReference type="EMBL" id="CCO21611.1"/>
    </source>
</evidence>
<evidence type="ECO:0000313" key="5">
    <source>
        <dbReference type="EMBL" id="CCO21073.1"/>
    </source>
</evidence>
<dbReference type="AlphaFoldDB" id="S0DDH4"/>
<dbReference type="SUPFAM" id="SSF53822">
    <property type="entry name" value="Periplasmic binding protein-like I"/>
    <property type="match status" value="1"/>
</dbReference>
<name>S0DDH4_9ZZZZ</name>
<dbReference type="EMBL" id="HF548312">
    <property type="protein sequence ID" value="CCO21611.1"/>
    <property type="molecule type" value="Genomic_DNA"/>
</dbReference>
<reference evidence="5" key="1">
    <citation type="submission" date="2012-10" db="EMBL/GenBank/DDBJ databases">
        <authorList>
            <person name="Sandrine L."/>
        </authorList>
    </citation>
    <scope>NUCLEOTIDE SEQUENCE</scope>
</reference>
<dbReference type="InterPro" id="IPR046335">
    <property type="entry name" value="LacI/GalR-like_sensor"/>
</dbReference>
<keyword evidence="2" id="KW-0238">DNA-binding</keyword>